<name>A0A1H8ITZ7_9RHOB</name>
<sequence length="413" mass="45158">MQRFTKTTLLAGTVMASATAAGAVDIEYWQYIYETRVEAVDQLIAQFEEANPYINVEQVTFPYADYQTRVVAANLAGNGPDVLQMFYGWTDGFVNGNVLQPLPQDLFPAAQIEADFFPIVTAMKRGDDYYGLPTAVRSLALFYNKDLFAAAGIDNPPETLDELVETAKQLTEKDEGGNYTTVGLTVEMGGQDHQWWREVLVRQFGGVPYSGDFSTVTYNDAAGIAATQWYTDLTTVHEVGYTGFMDEGQAAFRAGRAAMTIDGTFRLGSFADITDFEWGVAELPANADGLRSNYASYFANGIGAGAEGEELEAAAKFLAYLSSPEAMALWLEVVGELPARPEVALTEQNLADPIYAPFLKGLEYAQTTTFVDEQGQRQVTMDMANRIFLQGQSVEDSVAEAAAAEQAIIDRAR</sequence>
<keyword evidence="3 4" id="KW-0732">Signal</keyword>
<evidence type="ECO:0000313" key="5">
    <source>
        <dbReference type="EMBL" id="SEN71496.1"/>
    </source>
</evidence>
<dbReference type="GO" id="GO:0015768">
    <property type="term" value="P:maltose transport"/>
    <property type="evidence" value="ECO:0007669"/>
    <property type="project" value="TreeGrafter"/>
</dbReference>
<accession>A0A1H8ITZ7</accession>
<keyword evidence="2" id="KW-0813">Transport</keyword>
<dbReference type="GO" id="GO:0042956">
    <property type="term" value="P:maltodextrin transmembrane transport"/>
    <property type="evidence" value="ECO:0007669"/>
    <property type="project" value="TreeGrafter"/>
</dbReference>
<evidence type="ECO:0000256" key="2">
    <source>
        <dbReference type="ARBA" id="ARBA00022448"/>
    </source>
</evidence>
<feature type="signal peptide" evidence="4">
    <location>
        <begin position="1"/>
        <end position="23"/>
    </location>
</feature>
<evidence type="ECO:0000313" key="6">
    <source>
        <dbReference type="Proteomes" id="UP000199585"/>
    </source>
</evidence>
<dbReference type="STRING" id="245187.SAMN04488003_12819"/>
<dbReference type="OrthoDB" id="9811951at2"/>
<dbReference type="Gene3D" id="3.40.190.10">
    <property type="entry name" value="Periplasmic binding protein-like II"/>
    <property type="match status" value="1"/>
</dbReference>
<evidence type="ECO:0000256" key="3">
    <source>
        <dbReference type="ARBA" id="ARBA00022729"/>
    </source>
</evidence>
<evidence type="ECO:0000256" key="1">
    <source>
        <dbReference type="ARBA" id="ARBA00008520"/>
    </source>
</evidence>
<dbReference type="InterPro" id="IPR006059">
    <property type="entry name" value="SBP"/>
</dbReference>
<feature type="chain" id="PRO_5011463072" evidence="4">
    <location>
        <begin position="24"/>
        <end position="413"/>
    </location>
</feature>
<comment type="similarity">
    <text evidence="1">Belongs to the bacterial solute-binding protein 1 family.</text>
</comment>
<dbReference type="EMBL" id="FOCI01000028">
    <property type="protein sequence ID" value="SEN71496.1"/>
    <property type="molecule type" value="Genomic_DNA"/>
</dbReference>
<dbReference type="GO" id="GO:0055052">
    <property type="term" value="C:ATP-binding cassette (ABC) transporter complex, substrate-binding subunit-containing"/>
    <property type="evidence" value="ECO:0007669"/>
    <property type="project" value="TreeGrafter"/>
</dbReference>
<evidence type="ECO:0000256" key="4">
    <source>
        <dbReference type="SAM" id="SignalP"/>
    </source>
</evidence>
<dbReference type="GO" id="GO:1901982">
    <property type="term" value="F:maltose binding"/>
    <property type="evidence" value="ECO:0007669"/>
    <property type="project" value="TreeGrafter"/>
</dbReference>
<dbReference type="Pfam" id="PF13416">
    <property type="entry name" value="SBP_bac_8"/>
    <property type="match status" value="1"/>
</dbReference>
<dbReference type="RefSeq" id="WP_089905343.1">
    <property type="nucleotide sequence ID" value="NZ_FOCI01000028.1"/>
</dbReference>
<organism evidence="5 6">
    <name type="scientific">Loktanella fryxellensis</name>
    <dbReference type="NCBI Taxonomy" id="245187"/>
    <lineage>
        <taxon>Bacteria</taxon>
        <taxon>Pseudomonadati</taxon>
        <taxon>Pseudomonadota</taxon>
        <taxon>Alphaproteobacteria</taxon>
        <taxon>Rhodobacterales</taxon>
        <taxon>Roseobacteraceae</taxon>
        <taxon>Loktanella</taxon>
    </lineage>
</organism>
<proteinExistence type="inferred from homology"/>
<gene>
    <name evidence="5" type="ORF">SAMN04488003_12819</name>
</gene>
<dbReference type="PANTHER" id="PTHR30061:SF50">
    <property type="entry name" value="MALTOSE_MALTODEXTRIN-BINDING PERIPLASMIC PROTEIN"/>
    <property type="match status" value="1"/>
</dbReference>
<keyword evidence="6" id="KW-1185">Reference proteome</keyword>
<reference evidence="5 6" key="1">
    <citation type="submission" date="2016-10" db="EMBL/GenBank/DDBJ databases">
        <authorList>
            <person name="de Groot N.N."/>
        </authorList>
    </citation>
    <scope>NUCLEOTIDE SEQUENCE [LARGE SCALE GENOMIC DNA]</scope>
    <source>
        <strain evidence="5 6">DSM 16213</strain>
    </source>
</reference>
<dbReference type="AlphaFoldDB" id="A0A1H8ITZ7"/>
<dbReference type="Proteomes" id="UP000199585">
    <property type="component" value="Unassembled WGS sequence"/>
</dbReference>
<dbReference type="SUPFAM" id="SSF53850">
    <property type="entry name" value="Periplasmic binding protein-like II"/>
    <property type="match status" value="1"/>
</dbReference>
<dbReference type="PANTHER" id="PTHR30061">
    <property type="entry name" value="MALTOSE-BINDING PERIPLASMIC PROTEIN"/>
    <property type="match status" value="1"/>
</dbReference>
<protein>
    <submittedName>
        <fullName evidence="5">Carbohydrate ABC transporter substrate-binding protein, CUT1 family</fullName>
    </submittedName>
</protein>